<dbReference type="AlphaFoldDB" id="A0A5B9W727"/>
<dbReference type="EMBL" id="CP042997">
    <property type="protein sequence ID" value="QEH35895.1"/>
    <property type="molecule type" value="Genomic_DNA"/>
</dbReference>
<protein>
    <submittedName>
        <fullName evidence="8">ECF RNA polymerase sigma factor SigE</fullName>
    </submittedName>
</protein>
<dbReference type="NCBIfam" id="TIGR02937">
    <property type="entry name" value="sigma70-ECF"/>
    <property type="match status" value="1"/>
</dbReference>
<dbReference type="InterPro" id="IPR036388">
    <property type="entry name" value="WH-like_DNA-bd_sf"/>
</dbReference>
<comment type="similarity">
    <text evidence="1">Belongs to the sigma-70 factor family. ECF subfamily.</text>
</comment>
<reference evidence="8 9" key="1">
    <citation type="submission" date="2019-08" db="EMBL/GenBank/DDBJ databases">
        <title>Deep-cultivation of Planctomycetes and their phenomic and genomic characterization uncovers novel biology.</title>
        <authorList>
            <person name="Wiegand S."/>
            <person name="Jogler M."/>
            <person name="Boedeker C."/>
            <person name="Pinto D."/>
            <person name="Vollmers J."/>
            <person name="Rivas-Marin E."/>
            <person name="Kohn T."/>
            <person name="Peeters S.H."/>
            <person name="Heuer A."/>
            <person name="Rast P."/>
            <person name="Oberbeckmann S."/>
            <person name="Bunk B."/>
            <person name="Jeske O."/>
            <person name="Meyerdierks A."/>
            <person name="Storesund J.E."/>
            <person name="Kallscheuer N."/>
            <person name="Luecker S."/>
            <person name="Lage O.M."/>
            <person name="Pohl T."/>
            <person name="Merkel B.J."/>
            <person name="Hornburger P."/>
            <person name="Mueller R.-W."/>
            <person name="Bruemmer F."/>
            <person name="Labrenz M."/>
            <person name="Spormann A.M."/>
            <person name="Op den Camp H."/>
            <person name="Overmann J."/>
            <person name="Amann R."/>
            <person name="Jetten M.S.M."/>
            <person name="Mascher T."/>
            <person name="Medema M.H."/>
            <person name="Devos D.P."/>
            <person name="Kaster A.-K."/>
            <person name="Ovreas L."/>
            <person name="Rohde M."/>
            <person name="Galperin M.Y."/>
            <person name="Jogler C."/>
        </authorList>
    </citation>
    <scope>NUCLEOTIDE SEQUENCE [LARGE SCALE GENOMIC DNA]</scope>
    <source>
        <strain evidence="8 9">OJF2</strain>
    </source>
</reference>
<dbReference type="KEGG" id="agv:OJF2_44520"/>
<name>A0A5B9W727_9BACT</name>
<keyword evidence="3" id="KW-0731">Sigma factor</keyword>
<dbReference type="InterPro" id="IPR007627">
    <property type="entry name" value="RNA_pol_sigma70_r2"/>
</dbReference>
<dbReference type="Gene3D" id="1.10.10.10">
    <property type="entry name" value="Winged helix-like DNA-binding domain superfamily/Winged helix DNA-binding domain"/>
    <property type="match status" value="1"/>
</dbReference>
<organism evidence="8 9">
    <name type="scientific">Aquisphaera giovannonii</name>
    <dbReference type="NCBI Taxonomy" id="406548"/>
    <lineage>
        <taxon>Bacteria</taxon>
        <taxon>Pseudomonadati</taxon>
        <taxon>Planctomycetota</taxon>
        <taxon>Planctomycetia</taxon>
        <taxon>Isosphaerales</taxon>
        <taxon>Isosphaeraceae</taxon>
        <taxon>Aquisphaera</taxon>
    </lineage>
</organism>
<dbReference type="Gene3D" id="1.10.1740.10">
    <property type="match status" value="1"/>
</dbReference>
<dbReference type="PANTHER" id="PTHR43133">
    <property type="entry name" value="RNA POLYMERASE ECF-TYPE SIGMA FACTO"/>
    <property type="match status" value="1"/>
</dbReference>
<evidence type="ECO:0000256" key="2">
    <source>
        <dbReference type="ARBA" id="ARBA00023015"/>
    </source>
</evidence>
<evidence type="ECO:0000259" key="7">
    <source>
        <dbReference type="Pfam" id="PF08281"/>
    </source>
</evidence>
<dbReference type="PANTHER" id="PTHR43133:SF51">
    <property type="entry name" value="RNA POLYMERASE SIGMA FACTOR"/>
    <property type="match status" value="1"/>
</dbReference>
<keyword evidence="4" id="KW-0804">Transcription</keyword>
<evidence type="ECO:0000313" key="9">
    <source>
        <dbReference type="Proteomes" id="UP000324233"/>
    </source>
</evidence>
<proteinExistence type="inferred from homology"/>
<keyword evidence="9" id="KW-1185">Reference proteome</keyword>
<dbReference type="RefSeq" id="WP_168221967.1">
    <property type="nucleotide sequence ID" value="NZ_CP042997.1"/>
</dbReference>
<dbReference type="InterPro" id="IPR013324">
    <property type="entry name" value="RNA_pol_sigma_r3/r4-like"/>
</dbReference>
<feature type="domain" description="RNA polymerase sigma-70 region 2" evidence="6">
    <location>
        <begin position="51"/>
        <end position="111"/>
    </location>
</feature>
<evidence type="ECO:0000256" key="1">
    <source>
        <dbReference type="ARBA" id="ARBA00010641"/>
    </source>
</evidence>
<dbReference type="GO" id="GO:0003677">
    <property type="term" value="F:DNA binding"/>
    <property type="evidence" value="ECO:0007669"/>
    <property type="project" value="InterPro"/>
</dbReference>
<feature type="compositionally biased region" description="Pro residues" evidence="5">
    <location>
        <begin position="379"/>
        <end position="402"/>
    </location>
</feature>
<evidence type="ECO:0000256" key="5">
    <source>
        <dbReference type="SAM" id="MobiDB-lite"/>
    </source>
</evidence>
<keyword evidence="2" id="KW-0805">Transcription regulation</keyword>
<dbReference type="InterPro" id="IPR013325">
    <property type="entry name" value="RNA_pol_sigma_r2"/>
</dbReference>
<dbReference type="InterPro" id="IPR039425">
    <property type="entry name" value="RNA_pol_sigma-70-like"/>
</dbReference>
<feature type="domain" description="RNA polymerase sigma factor 70 region 4 type 2" evidence="7">
    <location>
        <begin position="146"/>
        <end position="197"/>
    </location>
</feature>
<evidence type="ECO:0000313" key="8">
    <source>
        <dbReference type="EMBL" id="QEH35895.1"/>
    </source>
</evidence>
<feature type="compositionally biased region" description="Pro residues" evidence="5">
    <location>
        <begin position="303"/>
        <end position="328"/>
    </location>
</feature>
<dbReference type="GO" id="GO:0016987">
    <property type="term" value="F:sigma factor activity"/>
    <property type="evidence" value="ECO:0007669"/>
    <property type="project" value="UniProtKB-KW"/>
</dbReference>
<dbReference type="SUPFAM" id="SSF88946">
    <property type="entry name" value="Sigma2 domain of RNA polymerase sigma factors"/>
    <property type="match status" value="1"/>
</dbReference>
<dbReference type="Pfam" id="PF04542">
    <property type="entry name" value="Sigma70_r2"/>
    <property type="match status" value="1"/>
</dbReference>
<feature type="compositionally biased region" description="Basic and acidic residues" evidence="5">
    <location>
        <begin position="357"/>
        <end position="371"/>
    </location>
</feature>
<dbReference type="Pfam" id="PF08281">
    <property type="entry name" value="Sigma70_r4_2"/>
    <property type="match status" value="1"/>
</dbReference>
<dbReference type="SUPFAM" id="SSF88659">
    <property type="entry name" value="Sigma3 and sigma4 domains of RNA polymerase sigma factors"/>
    <property type="match status" value="1"/>
</dbReference>
<dbReference type="InterPro" id="IPR014284">
    <property type="entry name" value="RNA_pol_sigma-70_dom"/>
</dbReference>
<accession>A0A5B9W727</accession>
<feature type="region of interest" description="Disordered" evidence="5">
    <location>
        <begin position="300"/>
        <end position="409"/>
    </location>
</feature>
<dbReference type="Proteomes" id="UP000324233">
    <property type="component" value="Chromosome"/>
</dbReference>
<sequence length="409" mass="42534">MAHGSKGSAPRQMGLLFASGPTGGMTDGQLLRRFTAEGGPPGEAEAAFSTLVARHGPLVWGICRRTAGDHHAAEDAFQATFLVLARQAGTLWVADSLGGWLRRIATRVASRCRAEARRLRQGLDTTSAPDDSDPRRLAEREDLRTAIADELARLPGKYRAPVELCHLRGLKQDEAARLLELPVGTVKSRLDRGKRRLREALTRRGLAPASAAGAVAAAAAREATAAVPASLVRATLHLATGRARDIAAIPASVAALADLASGAATLARLKLVAGVILAASACTAGGLLLAGRGPWHSAAYASPPSPARRPSPPAPSQPPPPAPSPNRPASPDSSGFLTSHEAPEAPEPDLGAAILRELNRERESRSRDGTRPRNRPVDPAMPRPLAPPPQASPQPPRAPSLPSPGAAGS</sequence>
<evidence type="ECO:0000256" key="3">
    <source>
        <dbReference type="ARBA" id="ARBA00023082"/>
    </source>
</evidence>
<evidence type="ECO:0000259" key="6">
    <source>
        <dbReference type="Pfam" id="PF04542"/>
    </source>
</evidence>
<dbReference type="InterPro" id="IPR013249">
    <property type="entry name" value="RNA_pol_sigma70_r4_t2"/>
</dbReference>
<dbReference type="GO" id="GO:0006352">
    <property type="term" value="P:DNA-templated transcription initiation"/>
    <property type="evidence" value="ECO:0007669"/>
    <property type="project" value="InterPro"/>
</dbReference>
<dbReference type="CDD" id="cd06171">
    <property type="entry name" value="Sigma70_r4"/>
    <property type="match status" value="1"/>
</dbReference>
<gene>
    <name evidence="8" type="primary">sigE_36</name>
    <name evidence="8" type="ORF">OJF2_44520</name>
</gene>
<evidence type="ECO:0000256" key="4">
    <source>
        <dbReference type="ARBA" id="ARBA00023163"/>
    </source>
</evidence>